<dbReference type="PROSITE" id="PS50113">
    <property type="entry name" value="PAC"/>
    <property type="match status" value="1"/>
</dbReference>
<feature type="domain" description="PAS" evidence="12">
    <location>
        <begin position="294"/>
        <end position="365"/>
    </location>
</feature>
<evidence type="ECO:0000259" key="13">
    <source>
        <dbReference type="PROSITE" id="PS50113"/>
    </source>
</evidence>
<dbReference type="CDD" id="cd00082">
    <property type="entry name" value="HisKA"/>
    <property type="match status" value="1"/>
</dbReference>
<dbReference type="Gene3D" id="3.30.565.10">
    <property type="entry name" value="Histidine kinase-like ATPase, C-terminal domain"/>
    <property type="match status" value="1"/>
</dbReference>
<dbReference type="FunFam" id="3.30.450.20:FF:000099">
    <property type="entry name" value="Sensory box sensor histidine kinase"/>
    <property type="match status" value="1"/>
</dbReference>
<dbReference type="Proteomes" id="UP000247792">
    <property type="component" value="Unassembled WGS sequence"/>
</dbReference>
<feature type="domain" description="Response regulatory" evidence="11">
    <location>
        <begin position="952"/>
        <end position="1057"/>
    </location>
</feature>
<dbReference type="InterPro" id="IPR005467">
    <property type="entry name" value="His_kinase_dom"/>
</dbReference>
<dbReference type="PROSITE" id="PS50110">
    <property type="entry name" value="RESPONSE_REGULATORY"/>
    <property type="match status" value="2"/>
</dbReference>
<dbReference type="Pfam" id="PF08447">
    <property type="entry name" value="PAS_3"/>
    <property type="match status" value="1"/>
</dbReference>
<dbReference type="SUPFAM" id="SSF55785">
    <property type="entry name" value="PYP-like sensor domain (PAS domain)"/>
    <property type="match status" value="3"/>
</dbReference>
<sequence>MHQAFLHDTGAIGQLVDNFDWSKTALGDINSWPAGIKAVVAMMLRSPVAMVMLMGVEGVMIYNEGYAKFAGPRHPQLLGMTALEGWPEVAEFNAMIISRVFAGERISYTDQEFSLNRKGILEQVFLSLDYSAVSDEFGTTAAVLVTVVETTEKVKADRWVKGEHQRLQAMFEQTPGFTAMLTGPQHTFTLTNRAYSSLVNNREVLGKSVAEALPEAAEQGFVALLDKLYVSGEIFEGHAIPFSLMDEINGGTKNCFLDFVYQPLKNDAGEVFGIFVQGFDVTDRVLAEKARVESETLFRTLAQAVPNQVWAASPDGLLYWFNDRVYSYSGTRPGELDGDKWASILHPDEVAEVAATWIAAVTSGEVYQTEFRIRQHDGIYHWHLVRALPIRDEQGEILRWIGTNTDIHDQKSASQVLTHENLNLTQQVSQRTEERDRMWRLATDLMLVADVDGNITSVNPAFTSLLGWKEAEVAGMPFISLIHPDEQQRAGGKLFASSDGNNTFKFEKHVRRVDGTYNLVSWTGSRDAGLFHAVGRDVTAERAAAAAMKRTEQALIQSQKMDTIGKLTGGVAHDFNNLLQVISGNLQLLAAEVKDNPRAQRKIDNALDGVSRGAKLASYLLAFGRRQALEPKVVKVSRYIGAMEDMLRRSLGEAIDIEMIASGGLWNCLVDVPQLENAILNLCINARDAMESNGKLTIEMGNVALDDEYAASHLEVERGQYIMIAVSDTGSGMTPEVMAQAFEPFFSTKPEGKGTGLGLSMVYGFVKQSGGHVKIYSEIGDGTTVKLYLPRSMAAEEMTTIIDSREIVGGEETILVVEDDVGVRKTVVEMLGGLGYRVLQAGEAEGALAIVQSGLAIDLLFTDVVMPGPLRSPDLAREARGCLPNLAVLFTSGYTENAIVHGGRLDAGVELLGKPYTRAALAQKIRHVLANQKQRKQAAPTPPAAATARGKHILLVEDDEVIRTNTTELLSLLGHSVLASSDAEQALTLLSSTKFDVLITDIQLPGMSGETLASQARSMLPALHVVFASGLHQQINLPGAVTLIKPYDLAALAEVVN</sequence>
<evidence type="ECO:0000259" key="10">
    <source>
        <dbReference type="PROSITE" id="PS50109"/>
    </source>
</evidence>
<evidence type="ECO:0000256" key="3">
    <source>
        <dbReference type="ARBA" id="ARBA00022553"/>
    </source>
</evidence>
<dbReference type="InterPro" id="IPR000014">
    <property type="entry name" value="PAS"/>
</dbReference>
<evidence type="ECO:0000313" key="15">
    <source>
        <dbReference type="Proteomes" id="UP000247792"/>
    </source>
</evidence>
<dbReference type="SUPFAM" id="SSF55874">
    <property type="entry name" value="ATPase domain of HSP90 chaperone/DNA topoisomerase II/histidine kinase"/>
    <property type="match status" value="1"/>
</dbReference>
<dbReference type="Gene3D" id="3.40.50.2300">
    <property type="match status" value="2"/>
</dbReference>
<dbReference type="InterPro" id="IPR004358">
    <property type="entry name" value="Sig_transdc_His_kin-like_C"/>
</dbReference>
<keyword evidence="3 9" id="KW-0597">Phosphoprotein</keyword>
<keyword evidence="6" id="KW-0418">Kinase</keyword>
<dbReference type="CDD" id="cd18161">
    <property type="entry name" value="REC_hyHK_blue-like"/>
    <property type="match status" value="1"/>
</dbReference>
<dbReference type="Pfam" id="PF00072">
    <property type="entry name" value="Response_reg"/>
    <property type="match status" value="2"/>
</dbReference>
<keyword evidence="7" id="KW-0067">ATP-binding</keyword>
<dbReference type="InterPro" id="IPR013767">
    <property type="entry name" value="PAS_fold"/>
</dbReference>
<evidence type="ECO:0000256" key="1">
    <source>
        <dbReference type="ARBA" id="ARBA00000085"/>
    </source>
</evidence>
<dbReference type="Pfam" id="PF02518">
    <property type="entry name" value="HATPase_c"/>
    <property type="match status" value="1"/>
</dbReference>
<dbReference type="Gene3D" id="3.30.450.20">
    <property type="entry name" value="PAS domain"/>
    <property type="match status" value="4"/>
</dbReference>
<dbReference type="InterPro" id="IPR013655">
    <property type="entry name" value="PAS_fold_3"/>
</dbReference>
<dbReference type="Pfam" id="PF08448">
    <property type="entry name" value="PAS_4"/>
    <property type="match status" value="1"/>
</dbReference>
<evidence type="ECO:0000313" key="14">
    <source>
        <dbReference type="EMBL" id="PXX37212.1"/>
    </source>
</evidence>
<dbReference type="SMART" id="SM00387">
    <property type="entry name" value="HATPase_c"/>
    <property type="match status" value="1"/>
</dbReference>
<evidence type="ECO:0000256" key="2">
    <source>
        <dbReference type="ARBA" id="ARBA00012438"/>
    </source>
</evidence>
<dbReference type="InterPro" id="IPR001789">
    <property type="entry name" value="Sig_transdc_resp-reg_receiver"/>
</dbReference>
<dbReference type="AlphaFoldDB" id="A0A318J972"/>
<feature type="domain" description="PAC" evidence="13">
    <location>
        <begin position="367"/>
        <end position="419"/>
    </location>
</feature>
<dbReference type="SMART" id="SM00448">
    <property type="entry name" value="REC"/>
    <property type="match status" value="2"/>
</dbReference>
<keyword evidence="5" id="KW-0547">Nucleotide-binding</keyword>
<dbReference type="InterPro" id="IPR013656">
    <property type="entry name" value="PAS_4"/>
</dbReference>
<comment type="caution">
    <text evidence="14">The sequence shown here is derived from an EMBL/GenBank/DDBJ whole genome shotgun (WGS) entry which is preliminary data.</text>
</comment>
<evidence type="ECO:0000256" key="8">
    <source>
        <dbReference type="ARBA" id="ARBA00023012"/>
    </source>
</evidence>
<dbReference type="EMBL" id="QJKB01000018">
    <property type="protein sequence ID" value="PXX37212.1"/>
    <property type="molecule type" value="Genomic_DNA"/>
</dbReference>
<dbReference type="InterPro" id="IPR036097">
    <property type="entry name" value="HisK_dim/P_sf"/>
</dbReference>
<dbReference type="CDD" id="cd00156">
    <property type="entry name" value="REC"/>
    <property type="match status" value="1"/>
</dbReference>
<name>A0A318J972_9BURK</name>
<dbReference type="PRINTS" id="PR00344">
    <property type="entry name" value="BCTRLSENSOR"/>
</dbReference>
<dbReference type="EC" id="2.7.13.3" evidence="2"/>
<protein>
    <recommendedName>
        <fullName evidence="2">histidine kinase</fullName>
        <ecNumber evidence="2">2.7.13.3</ecNumber>
    </recommendedName>
</protein>
<organism evidence="14 15">
    <name type="scientific">Undibacterium pigrum</name>
    <dbReference type="NCBI Taxonomy" id="401470"/>
    <lineage>
        <taxon>Bacteria</taxon>
        <taxon>Pseudomonadati</taxon>
        <taxon>Pseudomonadota</taxon>
        <taxon>Betaproteobacteria</taxon>
        <taxon>Burkholderiales</taxon>
        <taxon>Oxalobacteraceae</taxon>
        <taxon>Undibacterium</taxon>
    </lineage>
</organism>
<keyword evidence="8" id="KW-0902">Two-component regulatory system</keyword>
<evidence type="ECO:0000256" key="6">
    <source>
        <dbReference type="ARBA" id="ARBA00022777"/>
    </source>
</evidence>
<dbReference type="InterPro" id="IPR001610">
    <property type="entry name" value="PAC"/>
</dbReference>
<dbReference type="GO" id="GO:0000155">
    <property type="term" value="F:phosphorelay sensor kinase activity"/>
    <property type="evidence" value="ECO:0007669"/>
    <property type="project" value="InterPro"/>
</dbReference>
<dbReference type="Pfam" id="PF00989">
    <property type="entry name" value="PAS"/>
    <property type="match status" value="1"/>
</dbReference>
<reference evidence="14 15" key="1">
    <citation type="submission" date="2018-05" db="EMBL/GenBank/DDBJ databases">
        <title>Genomic Encyclopedia of Type Strains, Phase IV (KMG-IV): sequencing the most valuable type-strain genomes for metagenomic binning, comparative biology and taxonomic classification.</title>
        <authorList>
            <person name="Goeker M."/>
        </authorList>
    </citation>
    <scope>NUCLEOTIDE SEQUENCE [LARGE SCALE GENOMIC DNA]</scope>
    <source>
        <strain evidence="14 15">DSM 19792</strain>
    </source>
</reference>
<accession>A0A318J972</accession>
<keyword evidence="15" id="KW-1185">Reference proteome</keyword>
<feature type="domain" description="Histidine kinase" evidence="10">
    <location>
        <begin position="570"/>
        <end position="793"/>
    </location>
</feature>
<evidence type="ECO:0000256" key="5">
    <source>
        <dbReference type="ARBA" id="ARBA00022741"/>
    </source>
</evidence>
<dbReference type="GO" id="GO:0006355">
    <property type="term" value="P:regulation of DNA-templated transcription"/>
    <property type="evidence" value="ECO:0007669"/>
    <property type="project" value="InterPro"/>
</dbReference>
<dbReference type="CDD" id="cd00130">
    <property type="entry name" value="PAS"/>
    <property type="match status" value="2"/>
</dbReference>
<evidence type="ECO:0000256" key="7">
    <source>
        <dbReference type="ARBA" id="ARBA00022840"/>
    </source>
</evidence>
<evidence type="ECO:0000259" key="11">
    <source>
        <dbReference type="PROSITE" id="PS50110"/>
    </source>
</evidence>
<evidence type="ECO:0000259" key="12">
    <source>
        <dbReference type="PROSITE" id="PS50112"/>
    </source>
</evidence>
<dbReference type="PANTHER" id="PTHR43065:SF49">
    <property type="entry name" value="HISTIDINE KINASE"/>
    <property type="match status" value="1"/>
</dbReference>
<dbReference type="Gene3D" id="1.10.287.130">
    <property type="match status" value="1"/>
</dbReference>
<dbReference type="SUPFAM" id="SSF47384">
    <property type="entry name" value="Homodimeric domain of signal transducing histidine kinase"/>
    <property type="match status" value="1"/>
</dbReference>
<dbReference type="CDD" id="cd16919">
    <property type="entry name" value="HATPase_CckA-like"/>
    <property type="match status" value="1"/>
</dbReference>
<gene>
    <name evidence="14" type="ORF">DFR42_11833</name>
</gene>
<comment type="catalytic activity">
    <reaction evidence="1">
        <text>ATP + protein L-histidine = ADP + protein N-phospho-L-histidine.</text>
        <dbReference type="EC" id="2.7.13.3"/>
    </reaction>
</comment>
<proteinExistence type="predicted"/>
<dbReference type="SMART" id="SM00388">
    <property type="entry name" value="HisKA"/>
    <property type="match status" value="1"/>
</dbReference>
<dbReference type="SMART" id="SM00091">
    <property type="entry name" value="PAS"/>
    <property type="match status" value="3"/>
</dbReference>
<dbReference type="InterPro" id="IPR036890">
    <property type="entry name" value="HATPase_C_sf"/>
</dbReference>
<keyword evidence="4" id="KW-0808">Transferase</keyword>
<dbReference type="SMART" id="SM00086">
    <property type="entry name" value="PAC"/>
    <property type="match status" value="1"/>
</dbReference>
<dbReference type="NCBIfam" id="TIGR00229">
    <property type="entry name" value="sensory_box"/>
    <property type="match status" value="2"/>
</dbReference>
<feature type="domain" description="Response regulatory" evidence="11">
    <location>
        <begin position="813"/>
        <end position="929"/>
    </location>
</feature>
<dbReference type="InterPro" id="IPR003661">
    <property type="entry name" value="HisK_dim/P_dom"/>
</dbReference>
<dbReference type="InterPro" id="IPR000700">
    <property type="entry name" value="PAS-assoc_C"/>
</dbReference>
<dbReference type="SUPFAM" id="SSF52172">
    <property type="entry name" value="CheY-like"/>
    <property type="match status" value="2"/>
</dbReference>
<dbReference type="InterPro" id="IPR003594">
    <property type="entry name" value="HATPase_dom"/>
</dbReference>
<feature type="modified residue" description="4-aspartylphosphate" evidence="9">
    <location>
        <position position="863"/>
    </location>
</feature>
<dbReference type="GO" id="GO:0005524">
    <property type="term" value="F:ATP binding"/>
    <property type="evidence" value="ECO:0007669"/>
    <property type="project" value="UniProtKB-KW"/>
</dbReference>
<dbReference type="PROSITE" id="PS50109">
    <property type="entry name" value="HIS_KIN"/>
    <property type="match status" value="1"/>
</dbReference>
<dbReference type="InterPro" id="IPR011006">
    <property type="entry name" value="CheY-like_superfamily"/>
</dbReference>
<evidence type="ECO:0000256" key="4">
    <source>
        <dbReference type="ARBA" id="ARBA00022679"/>
    </source>
</evidence>
<feature type="domain" description="PAS" evidence="12">
    <location>
        <begin position="431"/>
        <end position="488"/>
    </location>
</feature>
<dbReference type="Pfam" id="PF00512">
    <property type="entry name" value="HisKA"/>
    <property type="match status" value="1"/>
</dbReference>
<feature type="modified residue" description="4-aspartylphosphate" evidence="9">
    <location>
        <position position="1001"/>
    </location>
</feature>
<dbReference type="PANTHER" id="PTHR43065">
    <property type="entry name" value="SENSOR HISTIDINE KINASE"/>
    <property type="match status" value="1"/>
</dbReference>
<evidence type="ECO:0000256" key="9">
    <source>
        <dbReference type="PROSITE-ProRule" id="PRU00169"/>
    </source>
</evidence>
<dbReference type="InterPro" id="IPR035965">
    <property type="entry name" value="PAS-like_dom_sf"/>
</dbReference>
<dbReference type="PROSITE" id="PS50112">
    <property type="entry name" value="PAS"/>
    <property type="match status" value="2"/>
</dbReference>